<protein>
    <submittedName>
        <fullName evidence="1">Uncharacterized protein</fullName>
    </submittedName>
</protein>
<accession>A0AAD6XFN1</accession>
<sequence length="152" mass="17013">MCRMASFRLSQTRTTLSVSQLGTRLACACRTRNVATPIFSTFHFVLEKPEELGNNGPTCYAWTRNGPIDQIKRVSLVGLIGVHYQLWVNSEAHLKGFAEDIEETKSCFPIVDGVRADISNGLWMRFIIAEARRSSDRATETKSIICSRGQIS</sequence>
<name>A0AAD6XFN1_9AGAR</name>
<dbReference type="AlphaFoldDB" id="A0AAD6XFN1"/>
<gene>
    <name evidence="1" type="ORF">C8F04DRAFT_342998</name>
</gene>
<evidence type="ECO:0000313" key="2">
    <source>
        <dbReference type="Proteomes" id="UP001218188"/>
    </source>
</evidence>
<dbReference type="EMBL" id="JARJCM010000003">
    <property type="protein sequence ID" value="KAJ7046281.1"/>
    <property type="molecule type" value="Genomic_DNA"/>
</dbReference>
<dbReference type="Proteomes" id="UP001218188">
    <property type="component" value="Unassembled WGS sequence"/>
</dbReference>
<proteinExistence type="predicted"/>
<evidence type="ECO:0000313" key="1">
    <source>
        <dbReference type="EMBL" id="KAJ7046281.1"/>
    </source>
</evidence>
<organism evidence="1 2">
    <name type="scientific">Mycena alexandri</name>
    <dbReference type="NCBI Taxonomy" id="1745969"/>
    <lineage>
        <taxon>Eukaryota</taxon>
        <taxon>Fungi</taxon>
        <taxon>Dikarya</taxon>
        <taxon>Basidiomycota</taxon>
        <taxon>Agaricomycotina</taxon>
        <taxon>Agaricomycetes</taxon>
        <taxon>Agaricomycetidae</taxon>
        <taxon>Agaricales</taxon>
        <taxon>Marasmiineae</taxon>
        <taxon>Mycenaceae</taxon>
        <taxon>Mycena</taxon>
    </lineage>
</organism>
<keyword evidence="2" id="KW-1185">Reference proteome</keyword>
<comment type="caution">
    <text evidence="1">The sequence shown here is derived from an EMBL/GenBank/DDBJ whole genome shotgun (WGS) entry which is preliminary data.</text>
</comment>
<reference evidence="1" key="1">
    <citation type="submission" date="2023-03" db="EMBL/GenBank/DDBJ databases">
        <title>Massive genome expansion in bonnet fungi (Mycena s.s.) driven by repeated elements and novel gene families across ecological guilds.</title>
        <authorList>
            <consortium name="Lawrence Berkeley National Laboratory"/>
            <person name="Harder C.B."/>
            <person name="Miyauchi S."/>
            <person name="Viragh M."/>
            <person name="Kuo A."/>
            <person name="Thoen E."/>
            <person name="Andreopoulos B."/>
            <person name="Lu D."/>
            <person name="Skrede I."/>
            <person name="Drula E."/>
            <person name="Henrissat B."/>
            <person name="Morin E."/>
            <person name="Kohler A."/>
            <person name="Barry K."/>
            <person name="LaButti K."/>
            <person name="Morin E."/>
            <person name="Salamov A."/>
            <person name="Lipzen A."/>
            <person name="Mereny Z."/>
            <person name="Hegedus B."/>
            <person name="Baldrian P."/>
            <person name="Stursova M."/>
            <person name="Weitz H."/>
            <person name="Taylor A."/>
            <person name="Grigoriev I.V."/>
            <person name="Nagy L.G."/>
            <person name="Martin F."/>
            <person name="Kauserud H."/>
        </authorList>
    </citation>
    <scope>NUCLEOTIDE SEQUENCE</scope>
    <source>
        <strain evidence="1">CBHHK200</strain>
    </source>
</reference>